<comment type="caution">
    <text evidence="1">The sequence shown here is derived from an EMBL/GenBank/DDBJ whole genome shotgun (WGS) entry which is preliminary data.</text>
</comment>
<dbReference type="RefSeq" id="WP_323575621.1">
    <property type="nucleotide sequence ID" value="NZ_JAYGJQ010000001.1"/>
</dbReference>
<gene>
    <name evidence="1" type="ORF">SHI21_07190</name>
</gene>
<organism evidence="1 2">
    <name type="scientific">Bacteriovorax antarcticus</name>
    <dbReference type="NCBI Taxonomy" id="3088717"/>
    <lineage>
        <taxon>Bacteria</taxon>
        <taxon>Pseudomonadati</taxon>
        <taxon>Bdellovibrionota</taxon>
        <taxon>Bacteriovoracia</taxon>
        <taxon>Bacteriovoracales</taxon>
        <taxon>Bacteriovoracaceae</taxon>
        <taxon>Bacteriovorax</taxon>
    </lineage>
</organism>
<accession>A0ABU5VSS7</accession>
<keyword evidence="2" id="KW-1185">Reference proteome</keyword>
<name>A0ABU5VSS7_9BACT</name>
<reference evidence="1 2" key="1">
    <citation type="submission" date="2023-11" db="EMBL/GenBank/DDBJ databases">
        <title>A Novel Polar Bacteriovorax (B. antarcticus) Isolated from the Biocrust in Antarctica.</title>
        <authorList>
            <person name="Mun W."/>
            <person name="Choi S.Y."/>
            <person name="Mitchell R.J."/>
        </authorList>
    </citation>
    <scope>NUCLEOTIDE SEQUENCE [LARGE SCALE GENOMIC DNA]</scope>
    <source>
        <strain evidence="1 2">PP10</strain>
    </source>
</reference>
<dbReference type="Proteomes" id="UP001302274">
    <property type="component" value="Unassembled WGS sequence"/>
</dbReference>
<evidence type="ECO:0000313" key="1">
    <source>
        <dbReference type="EMBL" id="MEA9355977.1"/>
    </source>
</evidence>
<proteinExistence type="predicted"/>
<dbReference type="EMBL" id="JAYGJQ010000001">
    <property type="protein sequence ID" value="MEA9355977.1"/>
    <property type="molecule type" value="Genomic_DNA"/>
</dbReference>
<evidence type="ECO:0000313" key="2">
    <source>
        <dbReference type="Proteomes" id="UP001302274"/>
    </source>
</evidence>
<sequence length="52" mass="5919">MKYIRYIGIALAVIGMLYAKNQIDMRNKSEIKTIDSLDQDEGTTPASTKKRQ</sequence>
<protein>
    <submittedName>
        <fullName evidence="1">Uncharacterized protein</fullName>
    </submittedName>
</protein>